<evidence type="ECO:0000256" key="8">
    <source>
        <dbReference type="ARBA" id="ARBA00023077"/>
    </source>
</evidence>
<keyword evidence="5 11" id="KW-0812">Transmembrane</keyword>
<evidence type="ECO:0000256" key="10">
    <source>
        <dbReference type="ARBA" id="ARBA00023237"/>
    </source>
</evidence>
<gene>
    <name evidence="15" type="ORF">H3H39_06915</name>
</gene>
<dbReference type="AlphaFoldDB" id="A0A7W2F7X5"/>
<keyword evidence="4" id="KW-0410">Iron transport</keyword>
<evidence type="ECO:0000256" key="3">
    <source>
        <dbReference type="ARBA" id="ARBA00022452"/>
    </source>
</evidence>
<evidence type="ECO:0000313" key="16">
    <source>
        <dbReference type="Proteomes" id="UP000573499"/>
    </source>
</evidence>
<comment type="similarity">
    <text evidence="11 12">Belongs to the TonB-dependent receptor family.</text>
</comment>
<evidence type="ECO:0000256" key="4">
    <source>
        <dbReference type="ARBA" id="ARBA00022496"/>
    </source>
</evidence>
<evidence type="ECO:0000256" key="6">
    <source>
        <dbReference type="ARBA" id="ARBA00023004"/>
    </source>
</evidence>
<keyword evidence="8 12" id="KW-0798">TonB box</keyword>
<evidence type="ECO:0000256" key="2">
    <source>
        <dbReference type="ARBA" id="ARBA00022448"/>
    </source>
</evidence>
<evidence type="ECO:0000259" key="13">
    <source>
        <dbReference type="Pfam" id="PF00593"/>
    </source>
</evidence>
<dbReference type="PANTHER" id="PTHR32552">
    <property type="entry name" value="FERRICHROME IRON RECEPTOR-RELATED"/>
    <property type="match status" value="1"/>
</dbReference>
<keyword evidence="16" id="KW-1185">Reference proteome</keyword>
<evidence type="ECO:0000256" key="7">
    <source>
        <dbReference type="ARBA" id="ARBA00023065"/>
    </source>
</evidence>
<organism evidence="15 16">
    <name type="scientific">Rugamonas apoptosis</name>
    <dbReference type="NCBI Taxonomy" id="2758570"/>
    <lineage>
        <taxon>Bacteria</taxon>
        <taxon>Pseudomonadati</taxon>
        <taxon>Pseudomonadota</taxon>
        <taxon>Betaproteobacteria</taxon>
        <taxon>Burkholderiales</taxon>
        <taxon>Oxalobacteraceae</taxon>
        <taxon>Telluria group</taxon>
        <taxon>Rugamonas</taxon>
    </lineage>
</organism>
<dbReference type="Pfam" id="PF07715">
    <property type="entry name" value="Plug"/>
    <property type="match status" value="1"/>
</dbReference>
<protein>
    <submittedName>
        <fullName evidence="15">TonB-dependent receptor</fullName>
    </submittedName>
</protein>
<comment type="caution">
    <text evidence="15">The sequence shown here is derived from an EMBL/GenBank/DDBJ whole genome shotgun (WGS) entry which is preliminary data.</text>
</comment>
<accession>A0A7W2F7X5</accession>
<evidence type="ECO:0000313" key="15">
    <source>
        <dbReference type="EMBL" id="MBA5686786.1"/>
    </source>
</evidence>
<evidence type="ECO:0000256" key="12">
    <source>
        <dbReference type="RuleBase" id="RU003357"/>
    </source>
</evidence>
<dbReference type="InterPro" id="IPR012910">
    <property type="entry name" value="Plug_dom"/>
</dbReference>
<keyword evidence="2 11" id="KW-0813">Transport</keyword>
<evidence type="ECO:0000256" key="5">
    <source>
        <dbReference type="ARBA" id="ARBA00022692"/>
    </source>
</evidence>
<sequence>MQNRNPWAAARSPSSAARARPLALAIWRALLGGAFAAGALLDPAMAAEAGGAQPGAPSAQGAQGEDAAIGIVTITAQSRTQAAQAVPIAMQLISADQIGKLAAPNLSGMNGYIPGLAVDAEQPTQPKYAMRGIGTSDFGIGTDSPVGVYVDGVYTGKTGGALMNFNDTQRVEVLKGPQGTLFGRNSAGGAISVITREPSQERAGEVHLRAGNHGLAYMDGLLNVPLNDTMALRVTVVDQYSKGWLRDAGTGERLNGNSDWGTRATLRWNAPEQTKVLLSWEHEKLDQKARPAIGLVALPAAPGVPTVPVNPQAYLDPRTAPVYNDAIGNAEARDFDGVTLRVERPFGWGTFNSTTAYRHFKSRNLEDSDGTNRVNTHLDTINYESNGSWQQEFKLSGKTALVDWVGGASFYYENAHQTSQIGMNTDTLDTVFGNLAGMPVYTLLDGAAQQFGIPAKFFGNSWQESMSNRSQSKAYALFADTIWHVAPKTNLTAGVRLTHDDKRFSWYSPNRSAPGLDATLAALNAQGFFPGLVQAGALTPDQLQQVMGALTQNIEFNNPAAADGAFTAHKGWTDVSPRVVLDYKLTPAVMVYGAVTKGYQAGGYNALAVAGKYEPETIWNYEAGFKSYFREQHLLVNASLFHYKFSNLQSLSLIGNTGSAIPSYQVSSSNQVATGLDAEARWQATRDLRLTFSSEYINQKYQHFVTGDGVDLSDQPVGAPLWSAAGGIDYTWRNAFGGTVNVSAQHAYTGATRCNADALQGACLRTPAFTVGAARQRSDLRLGWEADSGNWGVALFVNNVFDKRYVHRIDNTSAGIMGTPFATVSEPRRIGVELRASL</sequence>
<evidence type="ECO:0000256" key="9">
    <source>
        <dbReference type="ARBA" id="ARBA00023136"/>
    </source>
</evidence>
<keyword evidence="10 11" id="KW-0998">Cell outer membrane</keyword>
<keyword evidence="15" id="KW-0675">Receptor</keyword>
<dbReference type="RefSeq" id="WP_182152644.1">
    <property type="nucleotide sequence ID" value="NZ_JACEZU010000003.1"/>
</dbReference>
<feature type="domain" description="TonB-dependent receptor plug" evidence="14">
    <location>
        <begin position="84"/>
        <end position="190"/>
    </location>
</feature>
<keyword evidence="7" id="KW-0406">Ion transport</keyword>
<proteinExistence type="inferred from homology"/>
<dbReference type="InterPro" id="IPR000531">
    <property type="entry name" value="Beta-barrel_TonB"/>
</dbReference>
<dbReference type="InterPro" id="IPR039426">
    <property type="entry name" value="TonB-dep_rcpt-like"/>
</dbReference>
<name>A0A7W2F7X5_9BURK</name>
<evidence type="ECO:0000259" key="14">
    <source>
        <dbReference type="Pfam" id="PF07715"/>
    </source>
</evidence>
<dbReference type="Gene3D" id="2.40.170.20">
    <property type="entry name" value="TonB-dependent receptor, beta-barrel domain"/>
    <property type="match status" value="1"/>
</dbReference>
<evidence type="ECO:0000256" key="1">
    <source>
        <dbReference type="ARBA" id="ARBA00004571"/>
    </source>
</evidence>
<dbReference type="GO" id="GO:0009279">
    <property type="term" value="C:cell outer membrane"/>
    <property type="evidence" value="ECO:0007669"/>
    <property type="project" value="UniProtKB-SubCell"/>
</dbReference>
<dbReference type="Proteomes" id="UP000573499">
    <property type="component" value="Unassembled WGS sequence"/>
</dbReference>
<evidence type="ECO:0000256" key="11">
    <source>
        <dbReference type="PROSITE-ProRule" id="PRU01360"/>
    </source>
</evidence>
<reference evidence="15 16" key="1">
    <citation type="submission" date="2020-07" db="EMBL/GenBank/DDBJ databases">
        <title>Novel species isolated from subtropical streams in China.</title>
        <authorList>
            <person name="Lu H."/>
        </authorList>
    </citation>
    <scope>NUCLEOTIDE SEQUENCE [LARGE SCALE GENOMIC DNA]</scope>
    <source>
        <strain evidence="15 16">LX47W</strain>
    </source>
</reference>
<dbReference type="EMBL" id="JACEZU010000003">
    <property type="protein sequence ID" value="MBA5686786.1"/>
    <property type="molecule type" value="Genomic_DNA"/>
</dbReference>
<dbReference type="SUPFAM" id="SSF56935">
    <property type="entry name" value="Porins"/>
    <property type="match status" value="1"/>
</dbReference>
<dbReference type="PROSITE" id="PS52016">
    <property type="entry name" value="TONB_DEPENDENT_REC_3"/>
    <property type="match status" value="1"/>
</dbReference>
<dbReference type="InterPro" id="IPR036942">
    <property type="entry name" value="Beta-barrel_TonB_sf"/>
</dbReference>
<keyword evidence="6" id="KW-0408">Iron</keyword>
<comment type="subcellular location">
    <subcellularLocation>
        <location evidence="1 11">Cell outer membrane</location>
        <topology evidence="1 11">Multi-pass membrane protein</topology>
    </subcellularLocation>
</comment>
<dbReference type="GO" id="GO:0006826">
    <property type="term" value="P:iron ion transport"/>
    <property type="evidence" value="ECO:0007669"/>
    <property type="project" value="UniProtKB-KW"/>
</dbReference>
<dbReference type="PANTHER" id="PTHR32552:SF81">
    <property type="entry name" value="TONB-DEPENDENT OUTER MEMBRANE RECEPTOR"/>
    <property type="match status" value="1"/>
</dbReference>
<keyword evidence="3 11" id="KW-1134">Transmembrane beta strand</keyword>
<dbReference type="Pfam" id="PF00593">
    <property type="entry name" value="TonB_dep_Rec_b-barrel"/>
    <property type="match status" value="1"/>
</dbReference>
<feature type="domain" description="TonB-dependent receptor-like beta-barrel" evidence="13">
    <location>
        <begin position="333"/>
        <end position="800"/>
    </location>
</feature>
<keyword evidence="9 11" id="KW-0472">Membrane</keyword>